<dbReference type="EnsemblPlants" id="Ma05_t30380.1">
    <property type="protein sequence ID" value="Ma05_p30380.1"/>
    <property type="gene ID" value="Ma05_g30380"/>
</dbReference>
<reference evidence="1" key="1">
    <citation type="submission" date="2021-05" db="UniProtKB">
        <authorList>
            <consortium name="EnsemblPlants"/>
        </authorList>
    </citation>
    <scope>IDENTIFICATION</scope>
    <source>
        <strain evidence="1">subsp. malaccensis</strain>
    </source>
</reference>
<accession>A0A804JA90</accession>
<organism evidence="1 2">
    <name type="scientific">Musa acuminata subsp. malaccensis</name>
    <name type="common">Wild banana</name>
    <name type="synonym">Musa malaccensis</name>
    <dbReference type="NCBI Taxonomy" id="214687"/>
    <lineage>
        <taxon>Eukaryota</taxon>
        <taxon>Viridiplantae</taxon>
        <taxon>Streptophyta</taxon>
        <taxon>Embryophyta</taxon>
        <taxon>Tracheophyta</taxon>
        <taxon>Spermatophyta</taxon>
        <taxon>Magnoliopsida</taxon>
        <taxon>Liliopsida</taxon>
        <taxon>Zingiberales</taxon>
        <taxon>Musaceae</taxon>
        <taxon>Musa</taxon>
    </lineage>
</organism>
<dbReference type="InParanoid" id="A0A804JA90"/>
<dbReference type="Proteomes" id="UP000012960">
    <property type="component" value="Unplaced"/>
</dbReference>
<sequence length="84" mass="9137">MAARFGLAGGIPESWVRPIRDADDSRESKAAFKLATGLCCQVPRLALRPREYLSPSFVGRSCFFLGSAVTCCRVCHGLLISRCS</sequence>
<dbReference type="AlphaFoldDB" id="A0A804JA90"/>
<dbReference type="Gramene" id="Ma05_t30380.1">
    <property type="protein sequence ID" value="Ma05_p30380.1"/>
    <property type="gene ID" value="Ma05_g30380"/>
</dbReference>
<protein>
    <submittedName>
        <fullName evidence="1">Uncharacterized protein</fullName>
    </submittedName>
</protein>
<proteinExistence type="predicted"/>
<name>A0A804JA90_MUSAM</name>
<evidence type="ECO:0000313" key="2">
    <source>
        <dbReference type="Proteomes" id="UP000012960"/>
    </source>
</evidence>
<evidence type="ECO:0000313" key="1">
    <source>
        <dbReference type="EnsemblPlants" id="Ma05_p30380.1"/>
    </source>
</evidence>
<keyword evidence="2" id="KW-1185">Reference proteome</keyword>